<keyword evidence="2" id="KW-0812">Transmembrane</keyword>
<dbReference type="GO" id="GO:0019464">
    <property type="term" value="P:glycine decarboxylation via glycine cleavage system"/>
    <property type="evidence" value="ECO:0007669"/>
    <property type="project" value="InterPro"/>
</dbReference>
<dbReference type="EMBL" id="CP001359">
    <property type="protein sequence ID" value="ACL65302.1"/>
    <property type="molecule type" value="Genomic_DNA"/>
</dbReference>
<evidence type="ECO:0000313" key="4">
    <source>
        <dbReference type="Proteomes" id="UP000007089"/>
    </source>
</evidence>
<dbReference type="InterPro" id="IPR002930">
    <property type="entry name" value="GCV_H"/>
</dbReference>
<protein>
    <submittedName>
        <fullName evidence="3">Glycine cleavage H-protein</fullName>
    </submittedName>
</protein>
<keyword evidence="4" id="KW-1185">Reference proteome</keyword>
<keyword evidence="1" id="KW-0450">Lipoyl</keyword>
<dbReference type="KEGG" id="acp:A2cp1_1960"/>
<keyword evidence="2" id="KW-1133">Transmembrane helix</keyword>
<dbReference type="RefSeq" id="WP_012633210.1">
    <property type="nucleotide sequence ID" value="NC_011891.1"/>
</dbReference>
<evidence type="ECO:0000313" key="3">
    <source>
        <dbReference type="EMBL" id="ACL65302.1"/>
    </source>
</evidence>
<dbReference type="PANTHER" id="PTHR11715">
    <property type="entry name" value="GLYCINE CLEAVAGE SYSTEM H PROTEIN"/>
    <property type="match status" value="1"/>
</dbReference>
<dbReference type="InterPro" id="IPR011053">
    <property type="entry name" value="Single_hybrid_motif"/>
</dbReference>
<dbReference type="HOGENOM" id="CLU_1187955_0_0_7"/>
<gene>
    <name evidence="3" type="ordered locus">A2cp1_1960</name>
</gene>
<dbReference type="InterPro" id="IPR033753">
    <property type="entry name" value="GCV_H/Fam206"/>
</dbReference>
<dbReference type="Gene3D" id="2.40.50.100">
    <property type="match status" value="1"/>
</dbReference>
<name>B8J7B2_ANAD2</name>
<dbReference type="CDD" id="cd06848">
    <property type="entry name" value="GCS_H"/>
    <property type="match status" value="1"/>
</dbReference>
<dbReference type="PANTHER" id="PTHR11715:SF3">
    <property type="entry name" value="GLYCINE CLEAVAGE SYSTEM H PROTEIN-RELATED"/>
    <property type="match status" value="1"/>
</dbReference>
<keyword evidence="2" id="KW-0472">Membrane</keyword>
<dbReference type="GO" id="GO:0005829">
    <property type="term" value="C:cytosol"/>
    <property type="evidence" value="ECO:0007669"/>
    <property type="project" value="TreeGrafter"/>
</dbReference>
<feature type="transmembrane region" description="Helical" evidence="2">
    <location>
        <begin position="20"/>
        <end position="43"/>
    </location>
</feature>
<sequence length="234" mass="25084">MQSVLEVLQSIGVFTLGILARFGLFLAMVAVIVVPALIIALVVRGRAERRERALGIRDVDGVPFRPDLFYAPGHLWLHRRPGGRAVELGLDGIAQRLMPAVTAVDLARPGTRVARGETIATLHGGGRALEIPAPVDGTVVGVNVSVVRDPALVKRDGYGRGWLVALAPADEAYASMPRAGAAESWMRREAQRWNHFVEHQLGFAAADGGTLVAPAPWLVGEEGWAALTQAFLRP</sequence>
<dbReference type="Pfam" id="PF01597">
    <property type="entry name" value="GCV_H"/>
    <property type="match status" value="1"/>
</dbReference>
<evidence type="ECO:0000256" key="1">
    <source>
        <dbReference type="ARBA" id="ARBA00022823"/>
    </source>
</evidence>
<dbReference type="SUPFAM" id="SSF51230">
    <property type="entry name" value="Single hybrid motif"/>
    <property type="match status" value="1"/>
</dbReference>
<dbReference type="GO" id="GO:0009249">
    <property type="term" value="P:protein lipoylation"/>
    <property type="evidence" value="ECO:0007669"/>
    <property type="project" value="TreeGrafter"/>
</dbReference>
<proteinExistence type="predicted"/>
<organism evidence="3 4">
    <name type="scientific">Anaeromyxobacter dehalogenans (strain ATCC BAA-258 / DSM 21875 / 2CP-1)</name>
    <dbReference type="NCBI Taxonomy" id="455488"/>
    <lineage>
        <taxon>Bacteria</taxon>
        <taxon>Pseudomonadati</taxon>
        <taxon>Myxococcota</taxon>
        <taxon>Myxococcia</taxon>
        <taxon>Myxococcales</taxon>
        <taxon>Cystobacterineae</taxon>
        <taxon>Anaeromyxobacteraceae</taxon>
        <taxon>Anaeromyxobacter</taxon>
    </lineage>
</organism>
<evidence type="ECO:0000256" key="2">
    <source>
        <dbReference type="SAM" id="Phobius"/>
    </source>
</evidence>
<accession>B8J7B2</accession>
<dbReference type="AlphaFoldDB" id="B8J7B2"/>
<dbReference type="GO" id="GO:0005960">
    <property type="term" value="C:glycine cleavage complex"/>
    <property type="evidence" value="ECO:0007669"/>
    <property type="project" value="InterPro"/>
</dbReference>
<dbReference type="Proteomes" id="UP000007089">
    <property type="component" value="Chromosome"/>
</dbReference>
<reference evidence="3" key="1">
    <citation type="submission" date="2009-01" db="EMBL/GenBank/DDBJ databases">
        <title>Complete sequence of Anaeromyxobacter dehalogenans 2CP-1.</title>
        <authorList>
            <consortium name="US DOE Joint Genome Institute"/>
            <person name="Lucas S."/>
            <person name="Copeland A."/>
            <person name="Lapidus A."/>
            <person name="Glavina del Rio T."/>
            <person name="Dalin E."/>
            <person name="Tice H."/>
            <person name="Bruce D."/>
            <person name="Goodwin L."/>
            <person name="Pitluck S."/>
            <person name="Saunders E."/>
            <person name="Brettin T."/>
            <person name="Detter J.C."/>
            <person name="Han C."/>
            <person name="Larimer F."/>
            <person name="Land M."/>
            <person name="Hauser L."/>
            <person name="Kyrpides N."/>
            <person name="Ovchinnikova G."/>
            <person name="Beliaev A.S."/>
            <person name="Richardson P."/>
        </authorList>
    </citation>
    <scope>NUCLEOTIDE SEQUENCE</scope>
    <source>
        <strain evidence="3">2CP-1</strain>
    </source>
</reference>